<dbReference type="SUPFAM" id="SSF46785">
    <property type="entry name" value="Winged helix' DNA-binding domain"/>
    <property type="match status" value="1"/>
</dbReference>
<evidence type="ECO:0000313" key="6">
    <source>
        <dbReference type="EMBL" id="QUS56556.1"/>
    </source>
</evidence>
<name>A0ABX8ASB1_9HYPH</name>
<evidence type="ECO:0000256" key="3">
    <source>
        <dbReference type="ARBA" id="ARBA00023125"/>
    </source>
</evidence>
<dbReference type="Proteomes" id="UP000680706">
    <property type="component" value="Chromosome"/>
</dbReference>
<gene>
    <name evidence="6" type="ORF">KGB56_03715</name>
</gene>
<feature type="domain" description="HTH lysR-type" evidence="5">
    <location>
        <begin position="3"/>
        <end position="61"/>
    </location>
</feature>
<keyword evidence="2" id="KW-0805">Transcription regulation</keyword>
<keyword evidence="4" id="KW-0804">Transcription</keyword>
<evidence type="ECO:0000256" key="2">
    <source>
        <dbReference type="ARBA" id="ARBA00023015"/>
    </source>
</evidence>
<dbReference type="Pfam" id="PF03466">
    <property type="entry name" value="LysR_substrate"/>
    <property type="match status" value="1"/>
</dbReference>
<dbReference type="SUPFAM" id="SSF53850">
    <property type="entry name" value="Periplasmic binding protein-like II"/>
    <property type="match status" value="1"/>
</dbReference>
<dbReference type="PANTHER" id="PTHR30419:SF8">
    <property type="entry name" value="NITROGEN ASSIMILATION TRANSCRIPTIONAL ACTIVATOR-RELATED"/>
    <property type="match status" value="1"/>
</dbReference>
<dbReference type="InterPro" id="IPR000847">
    <property type="entry name" value="LysR_HTH_N"/>
</dbReference>
<protein>
    <submittedName>
        <fullName evidence="6">LysR family transcriptional regulator</fullName>
    </submittedName>
</protein>
<organism evidence="6 7">
    <name type="scientific">Pseudovibrio brasiliensis</name>
    <dbReference type="NCBI Taxonomy" id="1898042"/>
    <lineage>
        <taxon>Bacteria</taxon>
        <taxon>Pseudomonadati</taxon>
        <taxon>Pseudomonadota</taxon>
        <taxon>Alphaproteobacteria</taxon>
        <taxon>Hyphomicrobiales</taxon>
        <taxon>Stappiaceae</taxon>
        <taxon>Pseudovibrio</taxon>
    </lineage>
</organism>
<dbReference type="InterPro" id="IPR036390">
    <property type="entry name" value="WH_DNA-bd_sf"/>
</dbReference>
<dbReference type="EMBL" id="CP074126">
    <property type="protein sequence ID" value="QUS56556.1"/>
    <property type="molecule type" value="Genomic_DNA"/>
</dbReference>
<sequence length="293" mass="32694">MQIKIEMLRCFVAVARTGNLSDAAEVLGRTPSALSMMLKQLEENLGQSLFETDRKNRLSALGSFVLEQAERELYQFDGMVQDIVNFAKAKSGKVRLAAVPSVASTIIPKVIGRFLSMRPDVHIELRDMDSASILRELEKDRIDLGIASTQGHTTSFHTQTLFSDRFGILCHRSSALLQKGQDLNWEDLREERLIANNLSQSIQVPACQRLHAEAGLKVHNITSLIAMVRSQIGITILPDTTTQMLNTDEINFIPLPDTSVQREIQIIRKSETPPSPAAQALEQTILTFVQEDK</sequence>
<dbReference type="Gene3D" id="1.10.10.10">
    <property type="entry name" value="Winged helix-like DNA-binding domain superfamily/Winged helix DNA-binding domain"/>
    <property type="match status" value="1"/>
</dbReference>
<dbReference type="InterPro" id="IPR050950">
    <property type="entry name" value="HTH-type_LysR_regulators"/>
</dbReference>
<dbReference type="Pfam" id="PF00126">
    <property type="entry name" value="HTH_1"/>
    <property type="match status" value="1"/>
</dbReference>
<dbReference type="InterPro" id="IPR005119">
    <property type="entry name" value="LysR_subst-bd"/>
</dbReference>
<reference evidence="6 7" key="1">
    <citation type="journal article" date="2021" name="Angew. Chem. Int. Ed. Engl.">
        <title>A novel family of nonribosomal peptides modulate collective behavior in Pseudovibrio bacteria isolated from marine sponges.</title>
        <authorList>
            <person name="Ioca L.P."/>
            <person name="Dai Y."/>
            <person name="Kunakom S."/>
            <person name="Diaz-Espinosa J."/>
            <person name="Krunic A."/>
            <person name="Crnkovic C.M."/>
            <person name="Orjala J."/>
            <person name="Sanchez L.M."/>
            <person name="Ferreira A.G."/>
            <person name="Berlinck R.G.S."/>
            <person name="Eustaquio A.S."/>
        </authorList>
    </citation>
    <scope>NUCLEOTIDE SEQUENCE [LARGE SCALE GENOMIC DNA]</scope>
    <source>
        <strain evidence="6 7">Ab134</strain>
    </source>
</reference>
<dbReference type="Gene3D" id="3.40.190.290">
    <property type="match status" value="1"/>
</dbReference>
<dbReference type="RefSeq" id="WP_075699644.1">
    <property type="nucleotide sequence ID" value="NZ_CP074126.1"/>
</dbReference>
<comment type="similarity">
    <text evidence="1">Belongs to the LysR transcriptional regulatory family.</text>
</comment>
<evidence type="ECO:0000313" key="7">
    <source>
        <dbReference type="Proteomes" id="UP000680706"/>
    </source>
</evidence>
<accession>A0ABX8ASB1</accession>
<evidence type="ECO:0000256" key="1">
    <source>
        <dbReference type="ARBA" id="ARBA00009437"/>
    </source>
</evidence>
<dbReference type="PROSITE" id="PS50931">
    <property type="entry name" value="HTH_LYSR"/>
    <property type="match status" value="1"/>
</dbReference>
<keyword evidence="7" id="KW-1185">Reference proteome</keyword>
<evidence type="ECO:0000256" key="4">
    <source>
        <dbReference type="ARBA" id="ARBA00023163"/>
    </source>
</evidence>
<proteinExistence type="inferred from homology"/>
<keyword evidence="3" id="KW-0238">DNA-binding</keyword>
<dbReference type="PANTHER" id="PTHR30419">
    <property type="entry name" value="HTH-TYPE TRANSCRIPTIONAL REGULATOR YBHD"/>
    <property type="match status" value="1"/>
</dbReference>
<dbReference type="InterPro" id="IPR036388">
    <property type="entry name" value="WH-like_DNA-bd_sf"/>
</dbReference>
<evidence type="ECO:0000259" key="5">
    <source>
        <dbReference type="PROSITE" id="PS50931"/>
    </source>
</evidence>